<accession>A0ABS5RE12</accession>
<dbReference type="SUPFAM" id="SSF51735">
    <property type="entry name" value="NAD(P)-binding Rossmann-fold domains"/>
    <property type="match status" value="1"/>
</dbReference>
<evidence type="ECO:0000313" key="4">
    <source>
        <dbReference type="EMBL" id="MBS9532526.1"/>
    </source>
</evidence>
<reference evidence="4 5" key="1">
    <citation type="submission" date="2021-05" db="EMBL/GenBank/DDBJ databases">
        <title>Mycobacterium acidophilum sp. nov., an extremely acid-tolerant member of the genus Mycobacterium.</title>
        <authorList>
            <person name="Xia J."/>
        </authorList>
    </citation>
    <scope>NUCLEOTIDE SEQUENCE [LARGE SCALE GENOMIC DNA]</scope>
    <source>
        <strain evidence="4 5">M1</strain>
    </source>
</reference>
<sequence>MSQKPTALITGPTSGLGAGYARRYAADGYDLVLVARNAARLEELAAELRGTHGGAVEVLPADLAEAAGRERVAERLAAGVRVLVNNAGFGTSGEFWTADPALLQAQLDVNVTAVMQLTRAALPAMIDAGAGTVINVSSVAGLLSGRGSTYSASKAWVVSFTEGLAGGLHGTGVSIHAVCPGYVHTEFHERAGIDMASLPSFMWMEVDDVVSTSLADIARGDVLSVPGIQYKTLTTVSRLLPRGLSRAMTNTFGRGRGRT</sequence>
<name>A0ABS5RE12_9MYCO</name>
<evidence type="ECO:0000256" key="1">
    <source>
        <dbReference type="ARBA" id="ARBA00006484"/>
    </source>
</evidence>
<dbReference type="EMBL" id="JAHCLR010000003">
    <property type="protein sequence ID" value="MBS9532526.1"/>
    <property type="molecule type" value="Genomic_DNA"/>
</dbReference>
<evidence type="ECO:0000313" key="5">
    <source>
        <dbReference type="Proteomes" id="UP001519535"/>
    </source>
</evidence>
<keyword evidence="5" id="KW-1185">Reference proteome</keyword>
<protein>
    <submittedName>
        <fullName evidence="4">SDR family oxidoreductase</fullName>
    </submittedName>
</protein>
<dbReference type="PANTHER" id="PTHR44196">
    <property type="entry name" value="DEHYDROGENASE/REDUCTASE SDR FAMILY MEMBER 7B"/>
    <property type="match status" value="1"/>
</dbReference>
<comment type="similarity">
    <text evidence="1 3">Belongs to the short-chain dehydrogenases/reductases (SDR) family.</text>
</comment>
<dbReference type="RefSeq" id="WP_214091404.1">
    <property type="nucleotide sequence ID" value="NZ_JAHCLR010000003.1"/>
</dbReference>
<evidence type="ECO:0000256" key="3">
    <source>
        <dbReference type="RuleBase" id="RU000363"/>
    </source>
</evidence>
<comment type="caution">
    <text evidence="4">The sequence shown here is derived from an EMBL/GenBank/DDBJ whole genome shotgun (WGS) entry which is preliminary data.</text>
</comment>
<dbReference type="PIRSF" id="PIRSF000126">
    <property type="entry name" value="11-beta-HSD1"/>
    <property type="match status" value="1"/>
</dbReference>
<dbReference type="CDD" id="cd05233">
    <property type="entry name" value="SDR_c"/>
    <property type="match status" value="1"/>
</dbReference>
<gene>
    <name evidence="4" type="ORF">KIH27_02870</name>
</gene>
<dbReference type="Gene3D" id="3.40.50.720">
    <property type="entry name" value="NAD(P)-binding Rossmann-like Domain"/>
    <property type="match status" value="1"/>
</dbReference>
<dbReference type="PRINTS" id="PR00080">
    <property type="entry name" value="SDRFAMILY"/>
</dbReference>
<keyword evidence="2" id="KW-0560">Oxidoreductase</keyword>
<proteinExistence type="inferred from homology"/>
<dbReference type="PANTHER" id="PTHR44196:SF2">
    <property type="entry name" value="SHORT-CHAIN DEHYDROGENASE-RELATED"/>
    <property type="match status" value="1"/>
</dbReference>
<organism evidence="4 5">
    <name type="scientific">Mycolicibacter acidiphilus</name>
    <dbReference type="NCBI Taxonomy" id="2835306"/>
    <lineage>
        <taxon>Bacteria</taxon>
        <taxon>Bacillati</taxon>
        <taxon>Actinomycetota</taxon>
        <taxon>Actinomycetes</taxon>
        <taxon>Mycobacteriales</taxon>
        <taxon>Mycobacteriaceae</taxon>
        <taxon>Mycolicibacter</taxon>
    </lineage>
</organism>
<dbReference type="PRINTS" id="PR00081">
    <property type="entry name" value="GDHRDH"/>
</dbReference>
<dbReference type="InterPro" id="IPR002347">
    <property type="entry name" value="SDR_fam"/>
</dbReference>
<dbReference type="Pfam" id="PF00106">
    <property type="entry name" value="adh_short"/>
    <property type="match status" value="1"/>
</dbReference>
<dbReference type="InterPro" id="IPR036291">
    <property type="entry name" value="NAD(P)-bd_dom_sf"/>
</dbReference>
<evidence type="ECO:0000256" key="2">
    <source>
        <dbReference type="ARBA" id="ARBA00023002"/>
    </source>
</evidence>
<dbReference type="Proteomes" id="UP001519535">
    <property type="component" value="Unassembled WGS sequence"/>
</dbReference>